<keyword evidence="2" id="KW-1185">Reference proteome</keyword>
<organism evidence="1 2">
    <name type="scientific">Pisolithus tinctorius Marx 270</name>
    <dbReference type="NCBI Taxonomy" id="870435"/>
    <lineage>
        <taxon>Eukaryota</taxon>
        <taxon>Fungi</taxon>
        <taxon>Dikarya</taxon>
        <taxon>Basidiomycota</taxon>
        <taxon>Agaricomycotina</taxon>
        <taxon>Agaricomycetes</taxon>
        <taxon>Agaricomycetidae</taxon>
        <taxon>Boletales</taxon>
        <taxon>Sclerodermatineae</taxon>
        <taxon>Pisolithaceae</taxon>
        <taxon>Pisolithus</taxon>
    </lineage>
</organism>
<name>A0A0C3NTB6_PISTI</name>
<dbReference type="HOGENOM" id="CLU_2723220_0_0_1"/>
<dbReference type="InParanoid" id="A0A0C3NTB6"/>
<accession>A0A0C3NTB6</accession>
<reference evidence="2" key="2">
    <citation type="submission" date="2015-01" db="EMBL/GenBank/DDBJ databases">
        <title>Evolutionary Origins and Diversification of the Mycorrhizal Mutualists.</title>
        <authorList>
            <consortium name="DOE Joint Genome Institute"/>
            <consortium name="Mycorrhizal Genomics Consortium"/>
            <person name="Kohler A."/>
            <person name="Kuo A."/>
            <person name="Nagy L.G."/>
            <person name="Floudas D."/>
            <person name="Copeland A."/>
            <person name="Barry K.W."/>
            <person name="Cichocki N."/>
            <person name="Veneault-Fourrey C."/>
            <person name="LaButti K."/>
            <person name="Lindquist E.A."/>
            <person name="Lipzen A."/>
            <person name="Lundell T."/>
            <person name="Morin E."/>
            <person name="Murat C."/>
            <person name="Riley R."/>
            <person name="Ohm R."/>
            <person name="Sun H."/>
            <person name="Tunlid A."/>
            <person name="Henrissat B."/>
            <person name="Grigoriev I.V."/>
            <person name="Hibbett D.S."/>
            <person name="Martin F."/>
        </authorList>
    </citation>
    <scope>NUCLEOTIDE SEQUENCE [LARGE SCALE GENOMIC DNA]</scope>
    <source>
        <strain evidence="2">Marx 270</strain>
    </source>
</reference>
<sequence>MRHTRGILALLGRSIGLAGNKTHSCNYAGCKMLERTTLQLPTDATRYCAGQFGSTACWWHIPTMLSRRCRKK</sequence>
<dbReference type="EMBL" id="KN831973">
    <property type="protein sequence ID" value="KIO04135.1"/>
    <property type="molecule type" value="Genomic_DNA"/>
</dbReference>
<reference evidence="1 2" key="1">
    <citation type="submission" date="2014-04" db="EMBL/GenBank/DDBJ databases">
        <authorList>
            <consortium name="DOE Joint Genome Institute"/>
            <person name="Kuo A."/>
            <person name="Kohler A."/>
            <person name="Costa M.D."/>
            <person name="Nagy L.G."/>
            <person name="Floudas D."/>
            <person name="Copeland A."/>
            <person name="Barry K.W."/>
            <person name="Cichocki N."/>
            <person name="Veneault-Fourrey C."/>
            <person name="LaButti K."/>
            <person name="Lindquist E.A."/>
            <person name="Lipzen A."/>
            <person name="Lundell T."/>
            <person name="Morin E."/>
            <person name="Murat C."/>
            <person name="Sun H."/>
            <person name="Tunlid A."/>
            <person name="Henrissat B."/>
            <person name="Grigoriev I.V."/>
            <person name="Hibbett D.S."/>
            <person name="Martin F."/>
            <person name="Nordberg H.P."/>
            <person name="Cantor M.N."/>
            <person name="Hua S.X."/>
        </authorList>
    </citation>
    <scope>NUCLEOTIDE SEQUENCE [LARGE SCALE GENOMIC DNA]</scope>
    <source>
        <strain evidence="1 2">Marx 270</strain>
    </source>
</reference>
<protein>
    <submittedName>
        <fullName evidence="1">Uncharacterized protein</fullName>
    </submittedName>
</protein>
<proteinExistence type="predicted"/>
<gene>
    <name evidence="1" type="ORF">M404DRAFT_603915</name>
</gene>
<dbReference type="AlphaFoldDB" id="A0A0C3NTB6"/>
<dbReference type="Proteomes" id="UP000054217">
    <property type="component" value="Unassembled WGS sequence"/>
</dbReference>
<evidence type="ECO:0000313" key="2">
    <source>
        <dbReference type="Proteomes" id="UP000054217"/>
    </source>
</evidence>
<evidence type="ECO:0000313" key="1">
    <source>
        <dbReference type="EMBL" id="KIO04135.1"/>
    </source>
</evidence>